<dbReference type="AlphaFoldDB" id="A0A9N9RNL9"/>
<evidence type="ECO:0000256" key="1">
    <source>
        <dbReference type="ARBA" id="ARBA00004141"/>
    </source>
</evidence>
<keyword evidence="8 10" id="KW-0472">Membrane</keyword>
<dbReference type="InterPro" id="IPR005821">
    <property type="entry name" value="Ion_trans_dom"/>
</dbReference>
<evidence type="ECO:0000313" key="13">
    <source>
        <dbReference type="Proteomes" id="UP001153620"/>
    </source>
</evidence>
<protein>
    <recommendedName>
        <fullName evidence="11">Ion transport domain-containing protein</fullName>
    </recommendedName>
</protein>
<keyword evidence="6" id="KW-0040">ANK repeat</keyword>
<feature type="transmembrane region" description="Helical" evidence="10">
    <location>
        <begin position="779"/>
        <end position="799"/>
    </location>
</feature>
<evidence type="ECO:0000256" key="9">
    <source>
        <dbReference type="ARBA" id="ARBA00023303"/>
    </source>
</evidence>
<proteinExistence type="predicted"/>
<comment type="subcellular location">
    <subcellularLocation>
        <location evidence="1">Membrane</location>
        <topology evidence="1">Multi-pass membrane protein</topology>
    </subcellularLocation>
</comment>
<evidence type="ECO:0000256" key="4">
    <source>
        <dbReference type="ARBA" id="ARBA00022737"/>
    </source>
</evidence>
<dbReference type="Pfam" id="PF00520">
    <property type="entry name" value="Ion_trans"/>
    <property type="match status" value="1"/>
</dbReference>
<dbReference type="PANTHER" id="PTHR47143">
    <property type="entry name" value="TRANSIENT RECEPTOR POTENTIAL CATION CHANNEL PROTEIN PAINLESS"/>
    <property type="match status" value="1"/>
</dbReference>
<feature type="transmembrane region" description="Helical" evidence="10">
    <location>
        <begin position="745"/>
        <end position="767"/>
    </location>
</feature>
<accession>A0A9N9RNL9</accession>
<keyword evidence="7" id="KW-0406">Ion transport</keyword>
<reference evidence="12" key="1">
    <citation type="submission" date="2022-01" db="EMBL/GenBank/DDBJ databases">
        <authorList>
            <person name="King R."/>
        </authorList>
    </citation>
    <scope>NUCLEOTIDE SEQUENCE</scope>
</reference>
<keyword evidence="5 10" id="KW-1133">Transmembrane helix</keyword>
<organism evidence="12 13">
    <name type="scientific">Chironomus riparius</name>
    <dbReference type="NCBI Taxonomy" id="315576"/>
    <lineage>
        <taxon>Eukaryota</taxon>
        <taxon>Metazoa</taxon>
        <taxon>Ecdysozoa</taxon>
        <taxon>Arthropoda</taxon>
        <taxon>Hexapoda</taxon>
        <taxon>Insecta</taxon>
        <taxon>Pterygota</taxon>
        <taxon>Neoptera</taxon>
        <taxon>Endopterygota</taxon>
        <taxon>Diptera</taxon>
        <taxon>Nematocera</taxon>
        <taxon>Chironomoidea</taxon>
        <taxon>Chironomidae</taxon>
        <taxon>Chironominae</taxon>
        <taxon>Chironomus</taxon>
    </lineage>
</organism>
<dbReference type="GO" id="GO:1902495">
    <property type="term" value="C:transmembrane transporter complex"/>
    <property type="evidence" value="ECO:0007669"/>
    <property type="project" value="TreeGrafter"/>
</dbReference>
<dbReference type="Proteomes" id="UP001153620">
    <property type="component" value="Chromosome 2"/>
</dbReference>
<dbReference type="GO" id="GO:0022857">
    <property type="term" value="F:transmembrane transporter activity"/>
    <property type="evidence" value="ECO:0007669"/>
    <property type="project" value="TreeGrafter"/>
</dbReference>
<evidence type="ECO:0000256" key="5">
    <source>
        <dbReference type="ARBA" id="ARBA00022989"/>
    </source>
</evidence>
<keyword evidence="3 10" id="KW-0812">Transmembrane</keyword>
<dbReference type="GO" id="GO:0034220">
    <property type="term" value="P:monoatomic ion transmembrane transport"/>
    <property type="evidence" value="ECO:0007669"/>
    <property type="project" value="UniProtKB-KW"/>
</dbReference>
<keyword evidence="4" id="KW-0677">Repeat</keyword>
<evidence type="ECO:0000256" key="6">
    <source>
        <dbReference type="ARBA" id="ARBA00023043"/>
    </source>
</evidence>
<dbReference type="InterPro" id="IPR052076">
    <property type="entry name" value="TRP_cation_channel"/>
</dbReference>
<keyword evidence="9" id="KW-0407">Ion channel</keyword>
<name>A0A9N9RNL9_9DIPT</name>
<reference evidence="12" key="2">
    <citation type="submission" date="2022-10" db="EMBL/GenBank/DDBJ databases">
        <authorList>
            <consortium name="ENA_rothamsted_submissions"/>
            <consortium name="culmorum"/>
            <person name="King R."/>
        </authorList>
    </citation>
    <scope>NUCLEOTIDE SEQUENCE</scope>
</reference>
<evidence type="ECO:0000256" key="10">
    <source>
        <dbReference type="SAM" id="Phobius"/>
    </source>
</evidence>
<sequence length="991" mass="116288">MNELEEQHFEMRKIENPIKIRIDNKNFDRENISILKDDLKLHKSSSDIFNIFTSNEDKSAAISLFIESNDQGHNSSFWIENVDLENVMRHYASSKYFNLKNLLSILMFDWFNSKNVSNYDLCQKFEAFEKFGDSLMKKLLQIFDRNEYKPFYRACLKIIYQYIHEKTLEIKETSYDNKGMIQESREAIQSEEEKFQTQLNKFINEALLIKNEEYKVKVLKAFIVYLQSTSNENFTTLKEKIMEVVQYNFKQYSSYDILIDSIVKHCDEKFFNGTLEDRENEIYDMFDLEDPIETFRKHLKDKNFNLKMLFGRRNVREMSLFENILFHSKFHPVLEELWNKFELGKRPEVLMLKNSLGKYLIEYVILTRNINQLTSFLSLSSHQCKLNFSSLKHFMMFKNALVYSISGKSLFEYNLDKDFCEDLDLYAELAYLLEEIGVIDDIKPDVLIDNLLEMVNKHESYVSNLAHLDLLLGHMIAYWNPQSSHAKVYKKDLLRRCPYFDLLFMILEEKSNEFVHEYLNKISDLEKTFTARYSIVDFKQHSNESFASKFIAILLLAAIRTKQHKVIDCILANSSLSMSQFIFTKNMKVDQIHNYAALTLIKQNCQLGGNDFPKDWLTHDVLVKFLDSRINYHDNELIEIDCSFMSRIERQKIKVVSRADITDDLLIKEDINSFKYLDENEIDKNILTHPVIKTIVAIKRQKYNSIYMYNFWTFQILFFFPFLWQLQHHYLGLKQLDHAEKSLLANIWFCGVFYLICRELIQCYFAMTLKLHFWDKTNVIDSILIVFSIALIAAYSGLLDDQTRKLLEVSLVIVTSISLAADIPTSKSPLYMHIFKSVAATFLNLFYSFALILAAFALSFIIAFEHKHKLDDNMVSNSNRNFENLYTSFTKVLTMLSGDFSIEPITLSALQLVVFVIFVITSFILYNLILGLSIENINEVKQGSKGFILMREVKKNYWGGYKVGKVLQKSHDCKEALESVSTPSTNSIHSG</sequence>
<evidence type="ECO:0000256" key="2">
    <source>
        <dbReference type="ARBA" id="ARBA00022448"/>
    </source>
</evidence>
<feature type="transmembrane region" description="Helical" evidence="10">
    <location>
        <begin position="706"/>
        <end position="724"/>
    </location>
</feature>
<feature type="transmembrane region" description="Helical" evidence="10">
    <location>
        <begin position="845"/>
        <end position="864"/>
    </location>
</feature>
<evidence type="ECO:0000313" key="12">
    <source>
        <dbReference type="EMBL" id="CAG9801793.1"/>
    </source>
</evidence>
<gene>
    <name evidence="12" type="ORF">CHIRRI_LOCUS4714</name>
</gene>
<evidence type="ECO:0000259" key="11">
    <source>
        <dbReference type="Pfam" id="PF00520"/>
    </source>
</evidence>
<evidence type="ECO:0000256" key="3">
    <source>
        <dbReference type="ARBA" id="ARBA00022692"/>
    </source>
</evidence>
<dbReference type="PANTHER" id="PTHR47143:SF4">
    <property type="entry name" value="TRANSIENT RECEPTOR POTENTIAL CATION CHANNEL PROTEIN PAINLESS"/>
    <property type="match status" value="1"/>
</dbReference>
<feature type="domain" description="Ion transport" evidence="11">
    <location>
        <begin position="708"/>
        <end position="942"/>
    </location>
</feature>
<feature type="transmembrane region" description="Helical" evidence="10">
    <location>
        <begin position="908"/>
        <end position="929"/>
    </location>
</feature>
<evidence type="ECO:0000256" key="8">
    <source>
        <dbReference type="ARBA" id="ARBA00023136"/>
    </source>
</evidence>
<keyword evidence="13" id="KW-1185">Reference proteome</keyword>
<evidence type="ECO:0000256" key="7">
    <source>
        <dbReference type="ARBA" id="ARBA00023065"/>
    </source>
</evidence>
<keyword evidence="2" id="KW-0813">Transport</keyword>
<dbReference type="EMBL" id="OU895878">
    <property type="protein sequence ID" value="CAG9801793.1"/>
    <property type="molecule type" value="Genomic_DNA"/>
</dbReference>
<dbReference type="OrthoDB" id="7799462at2759"/>